<organism evidence="1 2">
    <name type="scientific">Anatilimnocola aggregata</name>
    <dbReference type="NCBI Taxonomy" id="2528021"/>
    <lineage>
        <taxon>Bacteria</taxon>
        <taxon>Pseudomonadati</taxon>
        <taxon>Planctomycetota</taxon>
        <taxon>Planctomycetia</taxon>
        <taxon>Pirellulales</taxon>
        <taxon>Pirellulaceae</taxon>
        <taxon>Anatilimnocola</taxon>
    </lineage>
</organism>
<reference evidence="1 2" key="1">
    <citation type="submission" date="2019-02" db="EMBL/GenBank/DDBJ databases">
        <title>Deep-cultivation of Planctomycetes and their phenomic and genomic characterization uncovers novel biology.</title>
        <authorList>
            <person name="Wiegand S."/>
            <person name="Jogler M."/>
            <person name="Boedeker C."/>
            <person name="Pinto D."/>
            <person name="Vollmers J."/>
            <person name="Rivas-Marin E."/>
            <person name="Kohn T."/>
            <person name="Peeters S.H."/>
            <person name="Heuer A."/>
            <person name="Rast P."/>
            <person name="Oberbeckmann S."/>
            <person name="Bunk B."/>
            <person name="Jeske O."/>
            <person name="Meyerdierks A."/>
            <person name="Storesund J.E."/>
            <person name="Kallscheuer N."/>
            <person name="Luecker S."/>
            <person name="Lage O.M."/>
            <person name="Pohl T."/>
            <person name="Merkel B.J."/>
            <person name="Hornburger P."/>
            <person name="Mueller R.-W."/>
            <person name="Bruemmer F."/>
            <person name="Labrenz M."/>
            <person name="Spormann A.M."/>
            <person name="Op den Camp H."/>
            <person name="Overmann J."/>
            <person name="Amann R."/>
            <person name="Jetten M.S.M."/>
            <person name="Mascher T."/>
            <person name="Medema M.H."/>
            <person name="Devos D.P."/>
            <person name="Kaster A.-K."/>
            <person name="Ovreas L."/>
            <person name="Rohde M."/>
            <person name="Galperin M.Y."/>
            <person name="Jogler C."/>
        </authorList>
    </citation>
    <scope>NUCLEOTIDE SEQUENCE [LARGE SCALE GENOMIC DNA]</scope>
    <source>
        <strain evidence="1 2">ETA_A8</strain>
    </source>
</reference>
<dbReference type="EMBL" id="CP036274">
    <property type="protein sequence ID" value="QDU29033.1"/>
    <property type="molecule type" value="Genomic_DNA"/>
</dbReference>
<proteinExistence type="predicted"/>
<accession>A0A517YFM9</accession>
<dbReference type="KEGG" id="aagg:ETAA8_41400"/>
<evidence type="ECO:0000313" key="2">
    <source>
        <dbReference type="Proteomes" id="UP000315017"/>
    </source>
</evidence>
<sequence length="219" mass="24349" precursor="true">MVSISGCPGGLAFLTLFPFRWWIARVFRFQPNESGVELGSCRERVSVGGVCCDGDLPVRSFFHIEKLIVAGQLPTIAADVATIVELHIHPFARLTLFAQQLRSKTLPIELAVRGRFCTGKRHECWVNVAEIHQFLSHDSRWRGTGPVGDEWYTAATFEQPNLAHAVATRIPVPPGISTGELPTYHALKPNIGNRQTNQEAIHAKANSQLCDFLRVLLQQ</sequence>
<gene>
    <name evidence="1" type="ORF">ETAA8_41400</name>
</gene>
<protein>
    <submittedName>
        <fullName evidence="1">Uncharacterized protein</fullName>
    </submittedName>
</protein>
<name>A0A517YFM9_9BACT</name>
<dbReference type="AlphaFoldDB" id="A0A517YFM9"/>
<evidence type="ECO:0000313" key="1">
    <source>
        <dbReference type="EMBL" id="QDU29033.1"/>
    </source>
</evidence>
<dbReference type="Proteomes" id="UP000315017">
    <property type="component" value="Chromosome"/>
</dbReference>
<keyword evidence="2" id="KW-1185">Reference proteome</keyword>